<keyword evidence="1" id="KW-0732">Signal</keyword>
<organism evidence="2">
    <name type="scientific">uncultured Pyrinomonadaceae bacterium</name>
    <dbReference type="NCBI Taxonomy" id="2283094"/>
    <lineage>
        <taxon>Bacteria</taxon>
        <taxon>Pseudomonadati</taxon>
        <taxon>Acidobacteriota</taxon>
        <taxon>Blastocatellia</taxon>
        <taxon>Blastocatellales</taxon>
        <taxon>Pyrinomonadaceae</taxon>
        <taxon>environmental samples</taxon>
    </lineage>
</organism>
<reference evidence="2" key="1">
    <citation type="submission" date="2020-02" db="EMBL/GenBank/DDBJ databases">
        <authorList>
            <person name="Meier V. D."/>
        </authorList>
    </citation>
    <scope>NUCLEOTIDE SEQUENCE</scope>
    <source>
        <strain evidence="2">AVDCRST_MAG74</strain>
    </source>
</reference>
<dbReference type="AlphaFoldDB" id="A0A6J4N218"/>
<protein>
    <recommendedName>
        <fullName evidence="3">Lipid/polyisoprenoid-binding YceI-like domain-containing protein</fullName>
    </recommendedName>
</protein>
<sequence>MEKMNRVNSGEKIRRLSMFVCGLFLLSFSLTNAQDLPKEIRGYKVHRAKISVDNKTAKAATDDQSEVSVKIGDPELTDVSLSGITFEVSAEINSLTQSGTVDFLTFHDFRINNLKVDVQEYRESIEFKKNQTTALPKPIEISLGAGQALRGALKEMKESKNEWTVTGRIFVFGRFKKSFLKFKRVVPIEINLKIKNPLIKQQAISNEQF</sequence>
<evidence type="ECO:0008006" key="3">
    <source>
        <dbReference type="Google" id="ProtNLM"/>
    </source>
</evidence>
<name>A0A6J4N218_9BACT</name>
<evidence type="ECO:0000256" key="1">
    <source>
        <dbReference type="SAM" id="SignalP"/>
    </source>
</evidence>
<feature type="signal peptide" evidence="1">
    <location>
        <begin position="1"/>
        <end position="33"/>
    </location>
</feature>
<feature type="chain" id="PRO_5026824053" description="Lipid/polyisoprenoid-binding YceI-like domain-containing protein" evidence="1">
    <location>
        <begin position="34"/>
        <end position="209"/>
    </location>
</feature>
<evidence type="ECO:0000313" key="2">
    <source>
        <dbReference type="EMBL" id="CAA9375251.1"/>
    </source>
</evidence>
<gene>
    <name evidence="2" type="ORF">AVDCRST_MAG74-1298</name>
</gene>
<proteinExistence type="predicted"/>
<accession>A0A6J4N218</accession>
<dbReference type="EMBL" id="CADCUR010000001">
    <property type="protein sequence ID" value="CAA9375251.1"/>
    <property type="molecule type" value="Genomic_DNA"/>
</dbReference>